<gene>
    <name evidence="1" type="ORF">F5144DRAFT_633202</name>
</gene>
<proteinExistence type="predicted"/>
<accession>A0ACB7NZU7</accession>
<keyword evidence="1" id="KW-0808">Transferase</keyword>
<feature type="non-terminal residue" evidence="1">
    <location>
        <position position="514"/>
    </location>
</feature>
<dbReference type="EMBL" id="JAGIZQ010000006">
    <property type="protein sequence ID" value="KAH6623956.1"/>
    <property type="molecule type" value="Genomic_DNA"/>
</dbReference>
<dbReference type="Proteomes" id="UP000724584">
    <property type="component" value="Unassembled WGS sequence"/>
</dbReference>
<keyword evidence="2" id="KW-1185">Reference proteome</keyword>
<sequence length="514" mass="56128">MPANDEPKAEQATVRRNDIDDQLCLLSLDGGGVRGLSSLMILKQLMEAIDPQQPPRPCDYFHMIGGNSTGGLIAIMLGRMRMTVDECILAYNKLAPKVFTKVHHRISVWTGETQGRFDHIALKTEIKALLKDDPDASLREDEEDSCCKVPRRSNDALSQAKIWEAARATSAATTFFDPITIGGETFVDGATGANNPIKYLWTEAGDIWGGGEGLDEARVKCLVSIGTGLPSLVSFGPDVAGLAKALKAISTDTEATASVFQKHHSKLFAKGHAFRFNVTAGLQSVGLHEVEKWDDIAAATRAYIQEDDTFMKLKKCALMLQEREWTNAVAGDIIEFAKVSIEGLNDPGNHMGREDLQWLTHTTPYDTWRSQNESSSFLHCRLASNSGGCSGGWVAASLVQSLPFGLQSHRLPGTGDKPGPSRSLYFQCLAEPPDGVGINKDERGMGQPTVSAHHVLVSLICQAFLVDHDHFEDLRQRLLMLNSADRRWMRLATNNPESMTLNIGVALLATAIST</sequence>
<evidence type="ECO:0000313" key="1">
    <source>
        <dbReference type="EMBL" id="KAH6623956.1"/>
    </source>
</evidence>
<evidence type="ECO:0000313" key="2">
    <source>
        <dbReference type="Proteomes" id="UP000724584"/>
    </source>
</evidence>
<name>A0ACB7NZU7_9PEZI</name>
<keyword evidence="1" id="KW-0378">Hydrolase</keyword>
<comment type="caution">
    <text evidence="1">The sequence shown here is derived from an EMBL/GenBank/DDBJ whole genome shotgun (WGS) entry which is preliminary data.</text>
</comment>
<reference evidence="1 2" key="1">
    <citation type="journal article" date="2021" name="Nat. Commun.">
        <title>Genetic determinants of endophytism in the Arabidopsis root mycobiome.</title>
        <authorList>
            <person name="Mesny F."/>
            <person name="Miyauchi S."/>
            <person name="Thiergart T."/>
            <person name="Pickel B."/>
            <person name="Atanasova L."/>
            <person name="Karlsson M."/>
            <person name="Huettel B."/>
            <person name="Barry K.W."/>
            <person name="Haridas S."/>
            <person name="Chen C."/>
            <person name="Bauer D."/>
            <person name="Andreopoulos W."/>
            <person name="Pangilinan J."/>
            <person name="LaButti K."/>
            <person name="Riley R."/>
            <person name="Lipzen A."/>
            <person name="Clum A."/>
            <person name="Drula E."/>
            <person name="Henrissat B."/>
            <person name="Kohler A."/>
            <person name="Grigoriev I.V."/>
            <person name="Martin F.M."/>
            <person name="Hacquard S."/>
        </authorList>
    </citation>
    <scope>NUCLEOTIDE SEQUENCE [LARGE SCALE GENOMIC DNA]</scope>
    <source>
        <strain evidence="1 2">MPI-SDFR-AT-0079</strain>
    </source>
</reference>
<organism evidence="1 2">
    <name type="scientific">Chaetomium tenue</name>
    <dbReference type="NCBI Taxonomy" id="1854479"/>
    <lineage>
        <taxon>Eukaryota</taxon>
        <taxon>Fungi</taxon>
        <taxon>Dikarya</taxon>
        <taxon>Ascomycota</taxon>
        <taxon>Pezizomycotina</taxon>
        <taxon>Sordariomycetes</taxon>
        <taxon>Sordariomycetidae</taxon>
        <taxon>Sordariales</taxon>
        <taxon>Chaetomiaceae</taxon>
        <taxon>Chaetomium</taxon>
    </lineage>
</organism>
<protein>
    <submittedName>
        <fullName evidence="1">Acyl transferase/acyl hydrolase/lysophospholipase</fullName>
    </submittedName>
</protein>